<sequence length="344" mass="38023">MRILGRAAWLLVATTSGLAGATWAEEARPDLPDSVAFRLPDDAGVRHHVAKSAGWLVGHVATISRPVEDDRLRVIAWKDPTLAPEDPNRLAGYLITDALWASRALRPFDPDAAGAMERSLHALGWPGNGLHEVLFHPVDRMLHRPDDADFVHGRSLGVFAIDGGRSVDVRVLGQRWDPDFEAGHPRLFAEHAAYQALHEFWKGDEAAARRRILGIVRDDRATDRDDRIFWDGEAGILVDQAGREDWHRFQRGERPTGRHASFKLGVLLYAIRLTGVEAEVGPPLEGMKRRLWSARREDGGVAHFVEVRRGGQGEPARSGATGEATAIAILSETIQPAVSRRPPR</sequence>
<comment type="caution">
    <text evidence="2">The sequence shown here is derived from an EMBL/GenBank/DDBJ whole genome shotgun (WGS) entry which is preliminary data.</text>
</comment>
<proteinExistence type="predicted"/>
<dbReference type="Proteomes" id="UP001216907">
    <property type="component" value="Unassembled WGS sequence"/>
</dbReference>
<accession>A0ABT6FHZ8</accession>
<evidence type="ECO:0000313" key="3">
    <source>
        <dbReference type="Proteomes" id="UP001216907"/>
    </source>
</evidence>
<protein>
    <submittedName>
        <fullName evidence="2">Uncharacterized protein</fullName>
    </submittedName>
</protein>
<dbReference type="EMBL" id="JARRAG010000002">
    <property type="protein sequence ID" value="MDG3007003.1"/>
    <property type="molecule type" value="Genomic_DNA"/>
</dbReference>
<dbReference type="RefSeq" id="WP_277863293.1">
    <property type="nucleotide sequence ID" value="NZ_JARRAG010000002.1"/>
</dbReference>
<reference evidence="2 3" key="1">
    <citation type="submission" date="2023-03" db="EMBL/GenBank/DDBJ databases">
        <title>Paludisphaera mucosa sp. nov. a novel planctomycete from northern fen.</title>
        <authorList>
            <person name="Ivanova A."/>
        </authorList>
    </citation>
    <scope>NUCLEOTIDE SEQUENCE [LARGE SCALE GENOMIC DNA]</scope>
    <source>
        <strain evidence="2 3">Pla2</strain>
    </source>
</reference>
<evidence type="ECO:0000256" key="1">
    <source>
        <dbReference type="SAM" id="SignalP"/>
    </source>
</evidence>
<feature type="chain" id="PRO_5046902189" evidence="1">
    <location>
        <begin position="22"/>
        <end position="344"/>
    </location>
</feature>
<keyword evidence="1" id="KW-0732">Signal</keyword>
<evidence type="ECO:0000313" key="2">
    <source>
        <dbReference type="EMBL" id="MDG3007003.1"/>
    </source>
</evidence>
<organism evidence="2 3">
    <name type="scientific">Paludisphaera mucosa</name>
    <dbReference type="NCBI Taxonomy" id="3030827"/>
    <lineage>
        <taxon>Bacteria</taxon>
        <taxon>Pseudomonadati</taxon>
        <taxon>Planctomycetota</taxon>
        <taxon>Planctomycetia</taxon>
        <taxon>Isosphaerales</taxon>
        <taxon>Isosphaeraceae</taxon>
        <taxon>Paludisphaera</taxon>
    </lineage>
</organism>
<keyword evidence="3" id="KW-1185">Reference proteome</keyword>
<name>A0ABT6FHZ8_9BACT</name>
<gene>
    <name evidence="2" type="ORF">PZE19_24815</name>
</gene>
<feature type="signal peptide" evidence="1">
    <location>
        <begin position="1"/>
        <end position="21"/>
    </location>
</feature>